<organism evidence="5 6">
    <name type="scientific">Apiotrichum porosum</name>
    <dbReference type="NCBI Taxonomy" id="105984"/>
    <lineage>
        <taxon>Eukaryota</taxon>
        <taxon>Fungi</taxon>
        <taxon>Dikarya</taxon>
        <taxon>Basidiomycota</taxon>
        <taxon>Agaricomycotina</taxon>
        <taxon>Tremellomycetes</taxon>
        <taxon>Trichosporonales</taxon>
        <taxon>Trichosporonaceae</taxon>
        <taxon>Apiotrichum</taxon>
    </lineage>
</organism>
<feature type="active site" description="Nucleophile" evidence="3">
    <location>
        <position position="199"/>
    </location>
</feature>
<dbReference type="InterPro" id="IPR016292">
    <property type="entry name" value="Epoxide_hydrolase"/>
</dbReference>
<dbReference type="InterPro" id="IPR000639">
    <property type="entry name" value="Epox_hydrolase-like"/>
</dbReference>
<dbReference type="PANTHER" id="PTHR21661:SF39">
    <property type="entry name" value="HYDROLASE, PUTATIVE (AFU_ORTHOLOGUE AFUA_3G08960)-RELATED"/>
    <property type="match status" value="1"/>
</dbReference>
<reference evidence="5 6" key="1">
    <citation type="submission" date="2018-11" db="EMBL/GenBank/DDBJ databases">
        <title>Genome sequence of Apiotrichum porosum DSM 27194.</title>
        <authorList>
            <person name="Aliyu H."/>
            <person name="Gorte O."/>
            <person name="Ochsenreither K."/>
        </authorList>
    </citation>
    <scope>NUCLEOTIDE SEQUENCE [LARGE SCALE GENOMIC DNA]</scope>
    <source>
        <strain evidence="5 6">DSM 27194</strain>
    </source>
</reference>
<comment type="caution">
    <text evidence="5">The sequence shown here is derived from an EMBL/GenBank/DDBJ whole genome shotgun (WGS) entry which is preliminary data.</text>
</comment>
<dbReference type="Gene3D" id="3.40.50.1820">
    <property type="entry name" value="alpha/beta hydrolase"/>
    <property type="match status" value="1"/>
</dbReference>
<dbReference type="RefSeq" id="XP_028473523.1">
    <property type="nucleotide sequence ID" value="XM_028617845.1"/>
</dbReference>
<keyword evidence="2" id="KW-0378">Hydrolase</keyword>
<dbReference type="AlphaFoldDB" id="A0A427XHR7"/>
<evidence type="ECO:0000256" key="1">
    <source>
        <dbReference type="ARBA" id="ARBA00010088"/>
    </source>
</evidence>
<dbReference type="GeneID" id="39586644"/>
<gene>
    <name evidence="5" type="ORF">EHS24_002101</name>
</gene>
<dbReference type="Pfam" id="PF06441">
    <property type="entry name" value="EHN"/>
    <property type="match status" value="1"/>
</dbReference>
<dbReference type="PIRSF" id="PIRSF001112">
    <property type="entry name" value="Epoxide_hydrolase"/>
    <property type="match status" value="1"/>
</dbReference>
<sequence>MPQTWSTFPHRPQFPIHPFVPWVSDGDIDDLKARLFTPPKRAQTWDNVNGPASLGVRHAWVDEAVKRWQVFDWRTVEAEIAQFPGFRAYVDFEGHTYAVHFLALWSQKPDAVPIVMSHGWPGSVLEFTPLLKHLTETYAPATLPYHVLVPSLIGYGWSSPPPLDRPFSSRDNAGIWDALMRGLGFSKDKGRGYLAQGGDIGSFVTRQLSQHESCLGIHLNFYPLLKSKNLKMADLDAVDQQAMKRAQTWEAVGLGYLVEHATKPGTIGAVLESSPLASLAWIGEKLMHARVPDPIEFVLKEVSLYWFTNTQATCLWEYRAGWGPDKRPQDAMPAYISKPMGYSQFALEIYPTPISMVKERANVVWAKRHADGGHFIALEQPVTLWKDVAAFADQVVPAKSKL</sequence>
<dbReference type="PANTHER" id="PTHR21661">
    <property type="entry name" value="EPOXIDE HYDROLASE 1-RELATED"/>
    <property type="match status" value="1"/>
</dbReference>
<dbReference type="GO" id="GO:0097176">
    <property type="term" value="P:epoxide metabolic process"/>
    <property type="evidence" value="ECO:0007669"/>
    <property type="project" value="TreeGrafter"/>
</dbReference>
<name>A0A427XHR7_9TREE</name>
<accession>A0A427XHR7</accession>
<protein>
    <recommendedName>
        <fullName evidence="4">Epoxide hydrolase N-terminal domain-containing protein</fullName>
    </recommendedName>
</protein>
<dbReference type="Proteomes" id="UP000279236">
    <property type="component" value="Unassembled WGS sequence"/>
</dbReference>
<evidence type="ECO:0000313" key="6">
    <source>
        <dbReference type="Proteomes" id="UP000279236"/>
    </source>
</evidence>
<dbReference type="SUPFAM" id="SSF53474">
    <property type="entry name" value="alpha/beta-Hydrolases"/>
    <property type="match status" value="1"/>
</dbReference>
<evidence type="ECO:0000313" key="5">
    <source>
        <dbReference type="EMBL" id="RSH78376.1"/>
    </source>
</evidence>
<dbReference type="InterPro" id="IPR010497">
    <property type="entry name" value="Epoxide_hydro_N"/>
</dbReference>
<feature type="domain" description="Epoxide hydrolase N-terminal" evidence="4">
    <location>
        <begin position="16"/>
        <end position="127"/>
    </location>
</feature>
<feature type="active site" description="Proton donor" evidence="3">
    <location>
        <position position="318"/>
    </location>
</feature>
<proteinExistence type="inferred from homology"/>
<dbReference type="OrthoDB" id="7130006at2759"/>
<dbReference type="PRINTS" id="PR00412">
    <property type="entry name" value="EPOXHYDRLASE"/>
</dbReference>
<dbReference type="STRING" id="105984.A0A427XHR7"/>
<feature type="active site" description="Proton donor" evidence="3">
    <location>
        <position position="374"/>
    </location>
</feature>
<evidence type="ECO:0000256" key="2">
    <source>
        <dbReference type="ARBA" id="ARBA00022801"/>
    </source>
</evidence>
<dbReference type="EMBL" id="RSCE01000012">
    <property type="protein sequence ID" value="RSH78376.1"/>
    <property type="molecule type" value="Genomic_DNA"/>
</dbReference>
<evidence type="ECO:0000256" key="3">
    <source>
        <dbReference type="PIRSR" id="PIRSR001112-1"/>
    </source>
</evidence>
<dbReference type="InterPro" id="IPR029058">
    <property type="entry name" value="AB_hydrolase_fold"/>
</dbReference>
<keyword evidence="6" id="KW-1185">Reference proteome</keyword>
<dbReference type="GO" id="GO:0004301">
    <property type="term" value="F:epoxide hydrolase activity"/>
    <property type="evidence" value="ECO:0007669"/>
    <property type="project" value="TreeGrafter"/>
</dbReference>
<evidence type="ECO:0000259" key="4">
    <source>
        <dbReference type="Pfam" id="PF06441"/>
    </source>
</evidence>
<comment type="similarity">
    <text evidence="1">Belongs to the peptidase S33 family.</text>
</comment>